<dbReference type="RefSeq" id="WP_134718375.1">
    <property type="nucleotide sequence ID" value="NZ_SDKM01000020.1"/>
</dbReference>
<feature type="region of interest" description="Disordered" evidence="5">
    <location>
        <begin position="391"/>
        <end position="411"/>
    </location>
</feature>
<organism evidence="8 9">
    <name type="scientific">Nocardioides guangzhouensis</name>
    <dbReference type="NCBI Taxonomy" id="2497878"/>
    <lineage>
        <taxon>Bacteria</taxon>
        <taxon>Bacillati</taxon>
        <taxon>Actinomycetota</taxon>
        <taxon>Actinomycetes</taxon>
        <taxon>Propionibacteriales</taxon>
        <taxon>Nocardioidaceae</taxon>
        <taxon>Nocardioides</taxon>
    </lineage>
</organism>
<keyword evidence="2 6" id="KW-0732">Signal</keyword>
<evidence type="ECO:0000259" key="7">
    <source>
        <dbReference type="Pfam" id="PF00884"/>
    </source>
</evidence>
<feature type="region of interest" description="Disordered" evidence="5">
    <location>
        <begin position="33"/>
        <end position="55"/>
    </location>
</feature>
<dbReference type="OrthoDB" id="9777306at2"/>
<name>A0A4Q4ZAD7_9ACTN</name>
<dbReference type="GO" id="GO:0016787">
    <property type="term" value="F:hydrolase activity"/>
    <property type="evidence" value="ECO:0007669"/>
    <property type="project" value="UniProtKB-KW"/>
</dbReference>
<evidence type="ECO:0000313" key="9">
    <source>
        <dbReference type="Proteomes" id="UP000295198"/>
    </source>
</evidence>
<evidence type="ECO:0000256" key="5">
    <source>
        <dbReference type="SAM" id="MobiDB-lite"/>
    </source>
</evidence>
<proteinExistence type="inferred from homology"/>
<sequence>MLKNKRTWLVALVLALIAGGAAVALGQRLTGDDGRGDKLGVQLPDGPVGGGDDEPGRTRVYVDNAGPVVSVSIRTTKRPWATSLRVEVGGVSTTVRRDRPATGATGRCEPTVTDEPTSLLSRVDLPRSCLTGDTSTVDATVRVDGGRPVTASSQQTRQPNVLMIMVDDMRTDELQWMPNVQKLIADRGVTFENGFASLPLCCPARSSVLTGLYPHNHQVWSEKPPWGFSALRDSNTLPVWMKRAGYYTTYMGKYLNGYGRDPVPGSDTGTSTQYCPPGWDLWRGSIDGGLPKDDPNDGGTYRYFDTTLNDNCNGYLNLRDTYQTTAYADLASDQLDTDAGQDRPWFNYISFTAPHHGAPREPDDPDHLVTPARPERVRGILDDYIAEAPGADWLDPDRSDKPSRIRKPPPGEAMKAEMLDVTRQRAEAVYVVDHAVKKILGRLKATGQLENTMVVFTSDNGYFLGEQGERQGKILPYEPSLRVPVVVAGPGVPKGEVRTDPFLSIDFAPTLAQLGDASHGSLDGTSLLDVARLGDESPTSMWSRTVLTETPPLPSVRAALDRRDPVGAHTKRTLQGKTTGIRTGRYLYTEWLVGPHNKHPGATAELYDVLKDPEQYDNLAGDPAYHDVVARLHEVLARARACRAEQCRVPLPPDLR</sequence>
<keyword evidence="3" id="KW-0378">Hydrolase</keyword>
<accession>A0A4Q4ZAD7</accession>
<dbReference type="Proteomes" id="UP000295198">
    <property type="component" value="Unassembled WGS sequence"/>
</dbReference>
<evidence type="ECO:0000256" key="6">
    <source>
        <dbReference type="SAM" id="SignalP"/>
    </source>
</evidence>
<reference evidence="8 9" key="1">
    <citation type="submission" date="2019-01" db="EMBL/GenBank/DDBJ databases">
        <title>Nocardioides guangzhouensis sp. nov., an actinobacterium isolated from soil.</title>
        <authorList>
            <person name="Fu Y."/>
            <person name="Cai Y."/>
            <person name="Lin Z."/>
            <person name="Chen P."/>
        </authorList>
    </citation>
    <scope>NUCLEOTIDE SEQUENCE [LARGE SCALE GENOMIC DNA]</scope>
    <source>
        <strain evidence="8 9">130</strain>
    </source>
</reference>
<dbReference type="PANTHER" id="PTHR43108">
    <property type="entry name" value="N-ACETYLGLUCOSAMINE-6-SULFATASE FAMILY MEMBER"/>
    <property type="match status" value="1"/>
</dbReference>
<dbReference type="EMBL" id="SDKM01000020">
    <property type="protein sequence ID" value="RYP84907.1"/>
    <property type="molecule type" value="Genomic_DNA"/>
</dbReference>
<dbReference type="InterPro" id="IPR017850">
    <property type="entry name" value="Alkaline_phosphatase_core_sf"/>
</dbReference>
<comment type="similarity">
    <text evidence="1">Belongs to the sulfatase family.</text>
</comment>
<evidence type="ECO:0000256" key="2">
    <source>
        <dbReference type="ARBA" id="ARBA00022729"/>
    </source>
</evidence>
<gene>
    <name evidence="8" type="ORF">EKO23_14150</name>
</gene>
<comment type="caution">
    <text evidence="8">The sequence shown here is derived from an EMBL/GenBank/DDBJ whole genome shotgun (WGS) entry which is preliminary data.</text>
</comment>
<feature type="signal peptide" evidence="6">
    <location>
        <begin position="1"/>
        <end position="24"/>
    </location>
</feature>
<evidence type="ECO:0000256" key="3">
    <source>
        <dbReference type="ARBA" id="ARBA00022801"/>
    </source>
</evidence>
<dbReference type="InterPro" id="IPR024607">
    <property type="entry name" value="Sulfatase_CS"/>
</dbReference>
<feature type="domain" description="Sulfatase N-terminal" evidence="7">
    <location>
        <begin position="159"/>
        <end position="515"/>
    </location>
</feature>
<dbReference type="PANTHER" id="PTHR43108:SF8">
    <property type="entry name" value="SD21168P"/>
    <property type="match status" value="1"/>
</dbReference>
<dbReference type="Pfam" id="PF00884">
    <property type="entry name" value="Sulfatase"/>
    <property type="match status" value="1"/>
</dbReference>
<dbReference type="Gene3D" id="3.40.720.10">
    <property type="entry name" value="Alkaline Phosphatase, subunit A"/>
    <property type="match status" value="1"/>
</dbReference>
<evidence type="ECO:0000313" key="8">
    <source>
        <dbReference type="EMBL" id="RYP84907.1"/>
    </source>
</evidence>
<keyword evidence="9" id="KW-1185">Reference proteome</keyword>
<feature type="chain" id="PRO_5039269620" description="Sulfatase N-terminal domain-containing protein" evidence="6">
    <location>
        <begin position="25"/>
        <end position="656"/>
    </location>
</feature>
<protein>
    <recommendedName>
        <fullName evidence="7">Sulfatase N-terminal domain-containing protein</fullName>
    </recommendedName>
</protein>
<evidence type="ECO:0000256" key="4">
    <source>
        <dbReference type="ARBA" id="ARBA00023180"/>
    </source>
</evidence>
<dbReference type="AlphaFoldDB" id="A0A4Q4ZAD7"/>
<dbReference type="SUPFAM" id="SSF53649">
    <property type="entry name" value="Alkaline phosphatase-like"/>
    <property type="match status" value="1"/>
</dbReference>
<dbReference type="PROSITE" id="PS00523">
    <property type="entry name" value="SULFATASE_1"/>
    <property type="match status" value="1"/>
</dbReference>
<evidence type="ECO:0000256" key="1">
    <source>
        <dbReference type="ARBA" id="ARBA00008779"/>
    </source>
</evidence>
<dbReference type="InterPro" id="IPR000917">
    <property type="entry name" value="Sulfatase_N"/>
</dbReference>
<keyword evidence="4" id="KW-0325">Glycoprotein</keyword>